<name>A0A848MCC9_PAELE</name>
<evidence type="ECO:0000313" key="2">
    <source>
        <dbReference type="Proteomes" id="UP000565468"/>
    </source>
</evidence>
<gene>
    <name evidence="1" type="ORF">HII30_18270</name>
</gene>
<dbReference type="Proteomes" id="UP000565468">
    <property type="component" value="Unassembled WGS sequence"/>
</dbReference>
<dbReference type="AlphaFoldDB" id="A0A848MCC9"/>
<sequence length="92" mass="10463">MKRKRLGISIVITGLLYVGLVWTFSSEYTAEVAVVKDVRLGKMTIANMSGRTRTVTIPKATSGLIQEEQEYFIQYEKKNFGRYILQGIETNL</sequence>
<keyword evidence="2" id="KW-1185">Reference proteome</keyword>
<comment type="caution">
    <text evidence="1">The sequence shown here is derived from an EMBL/GenBank/DDBJ whole genome shotgun (WGS) entry which is preliminary data.</text>
</comment>
<evidence type="ECO:0000313" key="1">
    <source>
        <dbReference type="EMBL" id="NMO97713.1"/>
    </source>
</evidence>
<proteinExistence type="predicted"/>
<organism evidence="1 2">
    <name type="scientific">Paenibacillus lemnae</name>
    <dbReference type="NCBI Taxonomy" id="1330551"/>
    <lineage>
        <taxon>Bacteria</taxon>
        <taxon>Bacillati</taxon>
        <taxon>Bacillota</taxon>
        <taxon>Bacilli</taxon>
        <taxon>Bacillales</taxon>
        <taxon>Paenibacillaceae</taxon>
        <taxon>Paenibacillus</taxon>
    </lineage>
</organism>
<protein>
    <submittedName>
        <fullName evidence="1">Uncharacterized protein</fullName>
    </submittedName>
</protein>
<accession>A0A848MCC9</accession>
<dbReference type="EMBL" id="JABBPN010000021">
    <property type="protein sequence ID" value="NMO97713.1"/>
    <property type="molecule type" value="Genomic_DNA"/>
</dbReference>
<reference evidence="1 2" key="1">
    <citation type="submission" date="2020-04" db="EMBL/GenBank/DDBJ databases">
        <title>Paenibacillus algicola sp. nov., a novel marine bacterium producing alginate lyase.</title>
        <authorList>
            <person name="Huang H."/>
        </authorList>
    </citation>
    <scope>NUCLEOTIDE SEQUENCE [LARGE SCALE GENOMIC DNA]</scope>
    <source>
        <strain evidence="1 2">L7-75</strain>
    </source>
</reference>
<dbReference type="RefSeq" id="WP_169506487.1">
    <property type="nucleotide sequence ID" value="NZ_JABBPN010000021.1"/>
</dbReference>